<dbReference type="PANTHER" id="PTHR11439:SF465">
    <property type="entry name" value="REVERSE TRANSCRIPTASE TY1_COPIA-TYPE DOMAIN-CONTAINING PROTEIN"/>
    <property type="match status" value="1"/>
</dbReference>
<organism evidence="2 3">
    <name type="scientific">Rehmannia glutinosa</name>
    <name type="common">Chinese foxglove</name>
    <dbReference type="NCBI Taxonomy" id="99300"/>
    <lineage>
        <taxon>Eukaryota</taxon>
        <taxon>Viridiplantae</taxon>
        <taxon>Streptophyta</taxon>
        <taxon>Embryophyta</taxon>
        <taxon>Tracheophyta</taxon>
        <taxon>Spermatophyta</taxon>
        <taxon>Magnoliopsida</taxon>
        <taxon>eudicotyledons</taxon>
        <taxon>Gunneridae</taxon>
        <taxon>Pentapetalae</taxon>
        <taxon>asterids</taxon>
        <taxon>lamiids</taxon>
        <taxon>Lamiales</taxon>
        <taxon>Orobanchaceae</taxon>
        <taxon>Rehmannieae</taxon>
        <taxon>Rehmannia</taxon>
    </lineage>
</organism>
<evidence type="ECO:0000313" key="3">
    <source>
        <dbReference type="Proteomes" id="UP001318860"/>
    </source>
</evidence>
<gene>
    <name evidence="2" type="ORF">DH2020_019403</name>
</gene>
<sequence length="387" mass="43382">MYPPAGYSKAKPGEVCHLRRSLYGLKQASRQWNHEFCTKLVAYGFVQSAHDSCLFVKHSGAVFLVLLVYVDDVLVTGSNLQDILDLKSFLDTTFTIKDLGVAKYFLGLEIARTPTGCYLNQRKYILDILSDTGLLSCKPATTPFPAGLKLIESVGPPFADPERYRRLIGRLLYLNLTRPDITFCIQQLSQFVTNPFDTHWEAALHLLRYLKGCPSLGLFFPARSSLSFQAYSDVDWAACQDSRKSVTGYCIFLGSCLISWKIKKQTTVSRFSAEAEYRALGSTVYEIQWLTYLAKDLHLDIPTPIPLYCDNQVALHIMANPVFHERTKHLEIDCHLVRNQYKAGLISPVKVPSSSQLADLFTKALGAGPFQSLLSNLGLIDIHQTPT</sequence>
<feature type="domain" description="Reverse transcriptase Ty1/copia-type" evidence="1">
    <location>
        <begin position="2"/>
        <end position="144"/>
    </location>
</feature>
<evidence type="ECO:0000313" key="2">
    <source>
        <dbReference type="EMBL" id="KAK6148491.1"/>
    </source>
</evidence>
<dbReference type="CDD" id="cd09272">
    <property type="entry name" value="RNase_HI_RT_Ty1"/>
    <property type="match status" value="1"/>
</dbReference>
<dbReference type="SUPFAM" id="SSF56672">
    <property type="entry name" value="DNA/RNA polymerases"/>
    <property type="match status" value="1"/>
</dbReference>
<proteinExistence type="predicted"/>
<dbReference type="Pfam" id="PF07727">
    <property type="entry name" value="RVT_2"/>
    <property type="match status" value="1"/>
</dbReference>
<reference evidence="2 3" key="1">
    <citation type="journal article" date="2021" name="Comput. Struct. Biotechnol. J.">
        <title>De novo genome assembly of the potent medicinal plant Rehmannia glutinosa using nanopore technology.</title>
        <authorList>
            <person name="Ma L."/>
            <person name="Dong C."/>
            <person name="Song C."/>
            <person name="Wang X."/>
            <person name="Zheng X."/>
            <person name="Niu Y."/>
            <person name="Chen S."/>
            <person name="Feng W."/>
        </authorList>
    </citation>
    <scope>NUCLEOTIDE SEQUENCE [LARGE SCALE GENOMIC DNA]</scope>
    <source>
        <strain evidence="2">DH-2019</strain>
    </source>
</reference>
<comment type="caution">
    <text evidence="2">The sequence shown here is derived from an EMBL/GenBank/DDBJ whole genome shotgun (WGS) entry which is preliminary data.</text>
</comment>
<dbReference type="EMBL" id="JABTTQ020000010">
    <property type="protein sequence ID" value="KAK6148491.1"/>
    <property type="molecule type" value="Genomic_DNA"/>
</dbReference>
<dbReference type="InterPro" id="IPR013103">
    <property type="entry name" value="RVT_2"/>
</dbReference>
<keyword evidence="3" id="KW-1185">Reference proteome</keyword>
<name>A0ABR0WLQ7_REHGL</name>
<dbReference type="PANTHER" id="PTHR11439">
    <property type="entry name" value="GAG-POL-RELATED RETROTRANSPOSON"/>
    <property type="match status" value="1"/>
</dbReference>
<dbReference type="Proteomes" id="UP001318860">
    <property type="component" value="Unassembled WGS sequence"/>
</dbReference>
<accession>A0ABR0WLQ7</accession>
<evidence type="ECO:0000259" key="1">
    <source>
        <dbReference type="Pfam" id="PF07727"/>
    </source>
</evidence>
<protein>
    <recommendedName>
        <fullName evidence="1">Reverse transcriptase Ty1/copia-type domain-containing protein</fullName>
    </recommendedName>
</protein>
<dbReference type="InterPro" id="IPR043502">
    <property type="entry name" value="DNA/RNA_pol_sf"/>
</dbReference>